<dbReference type="Pfam" id="PF02885">
    <property type="entry name" value="Glycos_trans_3N"/>
    <property type="match status" value="1"/>
</dbReference>
<feature type="binding site" evidence="4">
    <location>
        <begin position="84"/>
        <end position="85"/>
    </location>
    <ligand>
        <name>5-phospho-alpha-D-ribose 1-diphosphate</name>
        <dbReference type="ChEBI" id="CHEBI:58017"/>
    </ligand>
</feature>
<feature type="binding site" evidence="4">
    <location>
        <begin position="109"/>
        <end position="117"/>
    </location>
    <ligand>
        <name>5-phospho-alpha-D-ribose 1-diphosphate</name>
        <dbReference type="ChEBI" id="CHEBI:58017"/>
    </ligand>
</feature>
<feature type="binding site" evidence="4">
    <location>
        <position position="81"/>
    </location>
    <ligand>
        <name>anthranilate</name>
        <dbReference type="ChEBI" id="CHEBI:16567"/>
        <label>1</label>
    </ligand>
</feature>
<keyword evidence="2 4" id="KW-0808">Transferase</keyword>
<evidence type="ECO:0000313" key="7">
    <source>
        <dbReference type="EMBL" id="MDR5895655.1"/>
    </source>
</evidence>
<dbReference type="SUPFAM" id="SSF52418">
    <property type="entry name" value="Nucleoside phosphorylase/phosphoribosyltransferase catalytic domain"/>
    <property type="match status" value="1"/>
</dbReference>
<comment type="caution">
    <text evidence="4">Lacks conserved residue(s) required for the propagation of feature annotation.</text>
</comment>
<keyword evidence="4" id="KW-0479">Metal-binding</keyword>
<sequence length="343" mass="35881">MELKEAIARVSRREDLSLDEMRSAMRQMMSGEADPVQMGGLLIALAMKGESTDEITAAVEVMRELMTPVHIEAENIVDIVGTGGDGAGLFNVSTASSFVAAAAGAHVAKHGGKGVSSTSGSADLLARAGITLNLAPEEIGRCVQEVGVGFMFAPNHHTAMRHAVPVRKSLGVRTMFNILGPLTNPSGAKQQVIGVYDESLVAPFAEVLKRVGSTHALIVHAADGLDEFSIAATSRVAELKDGTITTFTLEPEDVGLPRHSLDALKVDNVDESLVMVKQALKGEGAAADMVAFNAGAAIYVSGIAGSIKEGVAMAQDAMDTGLAHEKMRELSHFTSVFEGDGDE</sequence>
<evidence type="ECO:0000259" key="5">
    <source>
        <dbReference type="Pfam" id="PF00591"/>
    </source>
</evidence>
<feature type="binding site" evidence="4">
    <location>
        <position position="121"/>
    </location>
    <ligand>
        <name>5-phospho-alpha-D-ribose 1-diphosphate</name>
        <dbReference type="ChEBI" id="CHEBI:58017"/>
    </ligand>
</feature>
<protein>
    <recommendedName>
        <fullName evidence="4">Anthranilate phosphoribosyltransferase</fullName>
        <ecNumber evidence="4">2.4.2.18</ecNumber>
    </recommendedName>
</protein>
<organism evidence="7 8">
    <name type="scientific">Larsenimonas suaedae</name>
    <dbReference type="NCBI Taxonomy" id="1851019"/>
    <lineage>
        <taxon>Bacteria</taxon>
        <taxon>Pseudomonadati</taxon>
        <taxon>Pseudomonadota</taxon>
        <taxon>Gammaproteobacteria</taxon>
        <taxon>Oceanospirillales</taxon>
        <taxon>Halomonadaceae</taxon>
        <taxon>Larsenimonas</taxon>
    </lineage>
</organism>
<accession>A0ABU1GUE3</accession>
<dbReference type="EC" id="2.4.2.18" evidence="4"/>
<dbReference type="InterPro" id="IPR036320">
    <property type="entry name" value="Glycosyl_Trfase_fam3_N_dom_sf"/>
</dbReference>
<comment type="cofactor">
    <cofactor evidence="4">
        <name>Mg(2+)</name>
        <dbReference type="ChEBI" id="CHEBI:18420"/>
    </cofactor>
    <text evidence="4">Binds 2 magnesium ions per monomer.</text>
</comment>
<feature type="binding site" evidence="4">
    <location>
        <position position="81"/>
    </location>
    <ligand>
        <name>5-phospho-alpha-D-ribose 1-diphosphate</name>
        <dbReference type="ChEBI" id="CHEBI:58017"/>
    </ligand>
</feature>
<feature type="binding site" evidence="4">
    <location>
        <position position="227"/>
    </location>
    <ligand>
        <name>Mg(2+)</name>
        <dbReference type="ChEBI" id="CHEBI:18420"/>
        <label>2</label>
    </ligand>
</feature>
<evidence type="ECO:0000313" key="8">
    <source>
        <dbReference type="Proteomes" id="UP001269375"/>
    </source>
</evidence>
<dbReference type="PANTHER" id="PTHR43285:SF2">
    <property type="entry name" value="ANTHRANILATE PHOSPHORIBOSYLTRANSFERASE"/>
    <property type="match status" value="1"/>
</dbReference>
<reference evidence="7 8" key="1">
    <citation type="submission" date="2023-04" db="EMBL/GenBank/DDBJ databases">
        <title>A long-awaited taxogenomic arrangement of the family Halomonadaceae.</title>
        <authorList>
            <person name="De La Haba R."/>
            <person name="Chuvochina M."/>
            <person name="Wittouck S."/>
            <person name="Arahal D.R."/>
            <person name="Sanchez-Porro C."/>
            <person name="Hugenholtz P."/>
            <person name="Ventosa A."/>
        </authorList>
    </citation>
    <scope>NUCLEOTIDE SEQUENCE [LARGE SCALE GENOMIC DNA]</scope>
    <source>
        <strain evidence="7 8">DSM 22428</strain>
    </source>
</reference>
<dbReference type="InterPro" id="IPR005940">
    <property type="entry name" value="Anthranilate_Pribosyl_Tfrase"/>
</dbReference>
<feature type="domain" description="Glycosyl transferase family 3 N-terminal" evidence="6">
    <location>
        <begin position="4"/>
        <end position="65"/>
    </location>
</feature>
<dbReference type="NCBIfam" id="TIGR01245">
    <property type="entry name" value="trpD"/>
    <property type="match status" value="1"/>
</dbReference>
<evidence type="ECO:0000256" key="3">
    <source>
        <dbReference type="ARBA" id="ARBA00022822"/>
    </source>
</evidence>
<name>A0ABU1GUE3_9GAMM</name>
<evidence type="ECO:0000256" key="2">
    <source>
        <dbReference type="ARBA" id="ARBA00022679"/>
    </source>
</evidence>
<keyword evidence="1 4" id="KW-0328">Glycosyltransferase</keyword>
<dbReference type="InterPro" id="IPR017459">
    <property type="entry name" value="Glycosyl_Trfase_fam3_N_dom"/>
</dbReference>
<keyword evidence="8" id="KW-1185">Reference proteome</keyword>
<evidence type="ECO:0000256" key="1">
    <source>
        <dbReference type="ARBA" id="ARBA00022676"/>
    </source>
</evidence>
<dbReference type="Proteomes" id="UP001269375">
    <property type="component" value="Unassembled WGS sequence"/>
</dbReference>
<dbReference type="PANTHER" id="PTHR43285">
    <property type="entry name" value="ANTHRANILATE PHOSPHORIBOSYLTRANSFERASE"/>
    <property type="match status" value="1"/>
</dbReference>
<dbReference type="SUPFAM" id="SSF47648">
    <property type="entry name" value="Nucleoside phosphorylase/phosphoribosyltransferase N-terminal domain"/>
    <property type="match status" value="1"/>
</dbReference>
<dbReference type="Gene3D" id="3.40.1030.10">
    <property type="entry name" value="Nucleoside phosphorylase/phosphoribosyltransferase catalytic domain"/>
    <property type="match status" value="1"/>
</dbReference>
<keyword evidence="4" id="KW-0460">Magnesium</keyword>
<dbReference type="GO" id="GO:0004048">
    <property type="term" value="F:anthranilate phosphoribosyltransferase activity"/>
    <property type="evidence" value="ECO:0007669"/>
    <property type="project" value="UniProtKB-EC"/>
</dbReference>
<dbReference type="Pfam" id="PF00591">
    <property type="entry name" value="Glycos_transf_3"/>
    <property type="match status" value="1"/>
</dbReference>
<feature type="binding site" evidence="4">
    <location>
        <position position="226"/>
    </location>
    <ligand>
        <name>Mg(2+)</name>
        <dbReference type="ChEBI" id="CHEBI:18420"/>
        <label>2</label>
    </ligand>
</feature>
<evidence type="ECO:0000259" key="6">
    <source>
        <dbReference type="Pfam" id="PF02885"/>
    </source>
</evidence>
<comment type="subunit">
    <text evidence="4">Homodimer.</text>
</comment>
<dbReference type="InterPro" id="IPR035902">
    <property type="entry name" value="Nuc_phospho_transferase"/>
</dbReference>
<dbReference type="HAMAP" id="MF_00211">
    <property type="entry name" value="TrpD"/>
    <property type="match status" value="1"/>
</dbReference>
<evidence type="ECO:0000256" key="4">
    <source>
        <dbReference type="HAMAP-Rule" id="MF_00211"/>
    </source>
</evidence>
<gene>
    <name evidence="4 7" type="primary">trpD</name>
    <name evidence="7" type="ORF">QC825_06165</name>
</gene>
<keyword evidence="4" id="KW-0028">Amino-acid biosynthesis</keyword>
<comment type="catalytic activity">
    <reaction evidence="4">
        <text>N-(5-phospho-beta-D-ribosyl)anthranilate + diphosphate = 5-phospho-alpha-D-ribose 1-diphosphate + anthranilate</text>
        <dbReference type="Rhea" id="RHEA:11768"/>
        <dbReference type="ChEBI" id="CHEBI:16567"/>
        <dbReference type="ChEBI" id="CHEBI:18277"/>
        <dbReference type="ChEBI" id="CHEBI:33019"/>
        <dbReference type="ChEBI" id="CHEBI:58017"/>
        <dbReference type="EC" id="2.4.2.18"/>
    </reaction>
</comment>
<feature type="binding site" evidence="4">
    <location>
        <position position="227"/>
    </location>
    <ligand>
        <name>Mg(2+)</name>
        <dbReference type="ChEBI" id="CHEBI:18420"/>
        <label>1</label>
    </ligand>
</feature>
<feature type="binding site" evidence="4">
    <location>
        <begin position="91"/>
        <end position="94"/>
    </location>
    <ligand>
        <name>5-phospho-alpha-D-ribose 1-diphosphate</name>
        <dbReference type="ChEBI" id="CHEBI:58017"/>
    </ligand>
</feature>
<proteinExistence type="inferred from homology"/>
<dbReference type="EMBL" id="JARWAO010000003">
    <property type="protein sequence ID" value="MDR5895655.1"/>
    <property type="molecule type" value="Genomic_DNA"/>
</dbReference>
<comment type="caution">
    <text evidence="7">The sequence shown here is derived from an EMBL/GenBank/DDBJ whole genome shotgun (WGS) entry which is preliminary data.</text>
</comment>
<dbReference type="Gene3D" id="1.20.970.10">
    <property type="entry name" value="Transferase, Pyrimidine Nucleoside Phosphorylase, Chain C"/>
    <property type="match status" value="1"/>
</dbReference>
<comment type="function">
    <text evidence="4">Catalyzes the transfer of the phosphoribosyl group of 5-phosphorylribose-1-pyrophosphate (PRPP) to anthranilate to yield N-(5'-phosphoribosyl)-anthranilate (PRA).</text>
</comment>
<dbReference type="InterPro" id="IPR000312">
    <property type="entry name" value="Glycosyl_Trfase_fam3"/>
</dbReference>
<dbReference type="RefSeq" id="WP_251589443.1">
    <property type="nucleotide sequence ID" value="NZ_JAMLJI010000001.1"/>
</dbReference>
<feature type="binding site" evidence="4">
    <location>
        <position position="167"/>
    </location>
    <ligand>
        <name>anthranilate</name>
        <dbReference type="ChEBI" id="CHEBI:16567"/>
        <label>2</label>
    </ligand>
</feature>
<keyword evidence="4" id="KW-0057">Aromatic amino acid biosynthesis</keyword>
<comment type="similarity">
    <text evidence="4">Belongs to the anthranilate phosphoribosyltransferase family.</text>
</comment>
<feature type="domain" description="Glycosyl transferase family 3" evidence="5">
    <location>
        <begin position="74"/>
        <end position="323"/>
    </location>
</feature>
<keyword evidence="3 4" id="KW-0822">Tryptophan biosynthesis</keyword>
<comment type="pathway">
    <text evidence="4">Amino-acid biosynthesis; L-tryptophan biosynthesis; L-tryptophan from chorismate: step 2/5.</text>
</comment>
<feature type="binding site" evidence="4">
    <location>
        <position position="93"/>
    </location>
    <ligand>
        <name>Mg(2+)</name>
        <dbReference type="ChEBI" id="CHEBI:18420"/>
        <label>1</label>
    </ligand>
</feature>